<keyword evidence="2" id="KW-1185">Reference proteome</keyword>
<name>A0A941DI44_9BURK</name>
<evidence type="ECO:0000313" key="1">
    <source>
        <dbReference type="EMBL" id="MBR7748510.1"/>
    </source>
</evidence>
<comment type="caution">
    <text evidence="1">The sequence shown here is derived from an EMBL/GenBank/DDBJ whole genome shotgun (WGS) entry which is preliminary data.</text>
</comment>
<dbReference type="RefSeq" id="WP_212685778.1">
    <property type="nucleotide sequence ID" value="NZ_JAGSPM010000027.1"/>
</dbReference>
<feature type="non-terminal residue" evidence="1">
    <location>
        <position position="319"/>
    </location>
</feature>
<organism evidence="1 2">
    <name type="scientific">Undibacterium baiyunense</name>
    <dbReference type="NCBI Taxonomy" id="2828731"/>
    <lineage>
        <taxon>Bacteria</taxon>
        <taxon>Pseudomonadati</taxon>
        <taxon>Pseudomonadota</taxon>
        <taxon>Betaproteobacteria</taxon>
        <taxon>Burkholderiales</taxon>
        <taxon>Oxalobacteraceae</taxon>
        <taxon>Undibacterium</taxon>
    </lineage>
</organism>
<dbReference type="AlphaFoldDB" id="A0A941DI44"/>
<dbReference type="Proteomes" id="UP000680158">
    <property type="component" value="Unassembled WGS sequence"/>
</dbReference>
<gene>
    <name evidence="1" type="ORF">KDM92_18170</name>
</gene>
<proteinExistence type="predicted"/>
<feature type="non-terminal residue" evidence="1">
    <location>
        <position position="1"/>
    </location>
</feature>
<protein>
    <submittedName>
        <fullName evidence="1">Uncharacterized protein</fullName>
    </submittedName>
</protein>
<reference evidence="1 2" key="1">
    <citation type="submission" date="2021-04" db="EMBL/GenBank/DDBJ databases">
        <title>novel species isolated from subtropical streams in China.</title>
        <authorList>
            <person name="Lu H."/>
        </authorList>
    </citation>
    <scope>NUCLEOTIDE SEQUENCE [LARGE SCALE GENOMIC DNA]</scope>
    <source>
        <strain evidence="1 2">BYS107W</strain>
    </source>
</reference>
<evidence type="ECO:0000313" key="2">
    <source>
        <dbReference type="Proteomes" id="UP000680158"/>
    </source>
</evidence>
<sequence length="319" mass="32135">DRINSLQDEDVLTGTSAKNTLTATLGNSNDNGAETITPTLNNMDVVNVAFTGSGDGAVKNLDLQDATRVSEVNISRVASTSNIARIENVQSVLSKMSVKNSNANNAGTIEFSFGTDVLKGDNAGTLEVSNVQVGTINVGQNISTGGSGVNANSYETLTLNSVGSANTIGTLNLPMDTGTAGKVVITGDKNLNLSSATTINSATVTTNIEATNFSGGISGANGRLTAIDASAFTGNLTLNIGNGTFTTGKADTSGVVQNVTITGGKGNDTFYLADTIQAGDSLTGGDGTDTLTIVNGGNITSGATGSSIVTKVEALNVFM</sequence>
<dbReference type="EMBL" id="JAGSPM010000027">
    <property type="protein sequence ID" value="MBR7748510.1"/>
    <property type="molecule type" value="Genomic_DNA"/>
</dbReference>
<accession>A0A941DI44</accession>